<organism evidence="2 3">
    <name type="scientific">Pristionchus mayeri</name>
    <dbReference type="NCBI Taxonomy" id="1317129"/>
    <lineage>
        <taxon>Eukaryota</taxon>
        <taxon>Metazoa</taxon>
        <taxon>Ecdysozoa</taxon>
        <taxon>Nematoda</taxon>
        <taxon>Chromadorea</taxon>
        <taxon>Rhabditida</taxon>
        <taxon>Rhabditina</taxon>
        <taxon>Diplogasteromorpha</taxon>
        <taxon>Diplogasteroidea</taxon>
        <taxon>Neodiplogasteridae</taxon>
        <taxon>Pristionchus</taxon>
    </lineage>
</organism>
<protein>
    <submittedName>
        <fullName evidence="2">Uncharacterized protein</fullName>
    </submittedName>
</protein>
<evidence type="ECO:0000256" key="1">
    <source>
        <dbReference type="SAM" id="MobiDB-lite"/>
    </source>
</evidence>
<gene>
    <name evidence="2" type="ORF">PMAYCL1PPCAC_12651</name>
</gene>
<dbReference type="EMBL" id="BTRK01000003">
    <property type="protein sequence ID" value="GMR42456.1"/>
    <property type="molecule type" value="Genomic_DNA"/>
</dbReference>
<keyword evidence="3" id="KW-1185">Reference proteome</keyword>
<feature type="non-terminal residue" evidence="2">
    <location>
        <position position="1"/>
    </location>
</feature>
<evidence type="ECO:0000313" key="3">
    <source>
        <dbReference type="Proteomes" id="UP001328107"/>
    </source>
</evidence>
<dbReference type="Proteomes" id="UP001328107">
    <property type="component" value="Unassembled WGS sequence"/>
</dbReference>
<dbReference type="AlphaFoldDB" id="A0AAN5CH07"/>
<comment type="caution">
    <text evidence="2">The sequence shown here is derived from an EMBL/GenBank/DDBJ whole genome shotgun (WGS) entry which is preliminary data.</text>
</comment>
<reference evidence="3" key="1">
    <citation type="submission" date="2022-10" db="EMBL/GenBank/DDBJ databases">
        <title>Genome assembly of Pristionchus species.</title>
        <authorList>
            <person name="Yoshida K."/>
            <person name="Sommer R.J."/>
        </authorList>
    </citation>
    <scope>NUCLEOTIDE SEQUENCE [LARGE SCALE GENOMIC DNA]</scope>
    <source>
        <strain evidence="3">RS5460</strain>
    </source>
</reference>
<feature type="region of interest" description="Disordered" evidence="1">
    <location>
        <begin position="449"/>
        <end position="469"/>
    </location>
</feature>
<evidence type="ECO:0000313" key="2">
    <source>
        <dbReference type="EMBL" id="GMR42456.1"/>
    </source>
</evidence>
<proteinExistence type="predicted"/>
<sequence>FPVGYMDAGVQGEPTIDALRACNPSRNNYRDLEGEETAEQRLERQKNALLTMISVRELKALLGETEGGRSPSIADKEERLPPKRIHPRGVKRNLIRGQGGGSTAKRRNPVIKTEPPQLGPERVTTFCFEKLEIGDFKLTAPDERCLVVPGTNWVKVDADQRILIYQFIVARSNSQTPYNVTVHVPFSSIAAIFCGFPEIIIKLNQPALLASCYQTFESSYQLVNDVDVTDGQLSRADVHKMALRRLSSGSSFQDVLLSADLTLFSSILTNGNHLSASSSLYSNYVYNHPHALLSDYGPSLQQSSYLGGMPPISINSSVLPHLTYSASLIHMGAGGVQLQERQGERTQVHPMQPELSPLNEGDADEFNEMFKKGVMGVHTQDGGESKKEGSKGLPALSLTPVSVHSTYVSPLMNAPFTARPMSSSDIVPRCTSSSLYALSGSPIFPPSITPTSSHSLHPPPIPPYSISNLPSSSSSRLPSSYPFTSSSLMTPSPLLPLSPFFSFSSLNTPTSVASSAFWNATMNSLRTEDFDTQRKDSLDLEMIPKDETKDEMDAMTEPMIEGDLMIDLDGEDDDDERSKFAPSEFSFSALCNYEEQ</sequence>
<feature type="region of interest" description="Disordered" evidence="1">
    <location>
        <begin position="93"/>
        <end position="116"/>
    </location>
</feature>
<name>A0AAN5CH07_9BILA</name>
<accession>A0AAN5CH07</accession>